<keyword evidence="1" id="KW-1133">Transmembrane helix</keyword>
<keyword evidence="3" id="KW-1185">Reference proteome</keyword>
<organism evidence="2 3">
    <name type="scientific">Deinococcus hopiensis KR-140</name>
    <dbReference type="NCBI Taxonomy" id="695939"/>
    <lineage>
        <taxon>Bacteria</taxon>
        <taxon>Thermotogati</taxon>
        <taxon>Deinococcota</taxon>
        <taxon>Deinococci</taxon>
        <taxon>Deinococcales</taxon>
        <taxon>Deinococcaceae</taxon>
        <taxon>Deinococcus</taxon>
    </lineage>
</organism>
<sequence length="47" mass="5028">MESKPQAAPPPTSTPAVSPEYGVLSLLLLPIGLWWLGRAGKKKVRGE</sequence>
<dbReference type="AlphaFoldDB" id="A0A1W1VB27"/>
<keyword evidence="1" id="KW-0812">Transmembrane</keyword>
<dbReference type="Proteomes" id="UP000192582">
    <property type="component" value="Unassembled WGS sequence"/>
</dbReference>
<gene>
    <name evidence="2" type="ORF">SAMN00790413_00834</name>
</gene>
<name>A0A1W1VB27_9DEIO</name>
<protein>
    <recommendedName>
        <fullName evidence="4">PEP-CTERM protein-sorting domain-containing protein</fullName>
    </recommendedName>
</protein>
<evidence type="ECO:0000313" key="3">
    <source>
        <dbReference type="Proteomes" id="UP000192582"/>
    </source>
</evidence>
<keyword evidence="1" id="KW-0472">Membrane</keyword>
<evidence type="ECO:0000313" key="2">
    <source>
        <dbReference type="EMBL" id="SMB90619.1"/>
    </source>
</evidence>
<feature type="transmembrane region" description="Helical" evidence="1">
    <location>
        <begin position="20"/>
        <end position="37"/>
    </location>
</feature>
<evidence type="ECO:0000256" key="1">
    <source>
        <dbReference type="SAM" id="Phobius"/>
    </source>
</evidence>
<accession>A0A1W1VB27</accession>
<evidence type="ECO:0008006" key="4">
    <source>
        <dbReference type="Google" id="ProtNLM"/>
    </source>
</evidence>
<proteinExistence type="predicted"/>
<reference evidence="2 3" key="1">
    <citation type="submission" date="2017-04" db="EMBL/GenBank/DDBJ databases">
        <authorList>
            <person name="Afonso C.L."/>
            <person name="Miller P.J."/>
            <person name="Scott M.A."/>
            <person name="Spackman E."/>
            <person name="Goraichik I."/>
            <person name="Dimitrov K.M."/>
            <person name="Suarez D.L."/>
            <person name="Swayne D.E."/>
        </authorList>
    </citation>
    <scope>NUCLEOTIDE SEQUENCE [LARGE SCALE GENOMIC DNA]</scope>
    <source>
        <strain evidence="2 3">KR-140</strain>
    </source>
</reference>
<dbReference type="EMBL" id="FWWU01000009">
    <property type="protein sequence ID" value="SMB90619.1"/>
    <property type="molecule type" value="Genomic_DNA"/>
</dbReference>